<reference evidence="1 2" key="6">
    <citation type="journal article" date="1992" name="Virus Genes">
        <title>Characterization of the third origin of DNA replication of the genome of insect iridescent virus type 6.</title>
        <authorList>
            <person name="Sonntag K.C."/>
            <person name="Darai G."/>
        </authorList>
    </citation>
    <scope>NUCLEOTIDE SEQUENCE [LARGE SCALE GENOMIC DNA]</scope>
</reference>
<organismHost>
    <name type="scientific">Chilo suppressalis</name>
    <name type="common">Asiatic rice borer moth</name>
    <dbReference type="NCBI Taxonomy" id="168631"/>
</organismHost>
<sequence length="46" mass="5384">MTKFILEVHLELLKNVSLNTKLLLEDVQLVLFINLCLFTELNILKL</sequence>
<evidence type="ECO:0000313" key="2">
    <source>
        <dbReference type="Proteomes" id="UP000001359"/>
    </source>
</evidence>
<reference evidence="1 2" key="13">
    <citation type="journal article" date="1998" name="Virus Genes">
        <title>Identification of a thymidylate synthase gene within the genome of Chilo iridescent virus.</title>
        <authorList>
            <person name="Muller K."/>
            <person name="Tidona C.A."/>
            <person name="Bahr U."/>
            <person name="Darai G."/>
        </authorList>
    </citation>
    <scope>NUCLEOTIDE SEQUENCE [LARGE SCALE GENOMIC DNA]</scope>
</reference>
<reference evidence="1 2" key="5">
    <citation type="journal article" date="1992" name="Virus Genes">
        <title>Identification and mapping of origins of DNA replication within the DNA sequences of the genome of insect iridescent virus type 6.</title>
        <authorList>
            <person name="Handermann M."/>
            <person name="Schnitzler P."/>
            <person name="Rosen-Wolff A."/>
            <person name="Raab K."/>
            <person name="Sonntag K.C."/>
            <person name="Darai G."/>
        </authorList>
    </citation>
    <scope>NUCLEOTIDE SEQUENCE [LARGE SCALE GENOMIC DNA]</scope>
</reference>
<dbReference type="Proteomes" id="UP000001359">
    <property type="component" value="Segment"/>
</dbReference>
<reference evidence="1 2" key="10">
    <citation type="journal article" date="1994" name="Nucleic Acids Res.">
        <title>Identification of genes encoding zinc finger proteins, non-histone chromosomal HMG protein homologue, and a putative GTP phosphohydrolase in the genome of Chilo iridescent virus.</title>
        <authorList>
            <person name="Schnitzler P."/>
            <person name="Hug M."/>
            <person name="Handermann M."/>
            <person name="Janssen W."/>
            <person name="Koonin E.V."/>
            <person name="Delius H."/>
            <person name="Darai C."/>
        </authorList>
    </citation>
    <scope>NUCLEOTIDE SEQUENCE [LARGE SCALE GENOMIC DNA]</scope>
</reference>
<reference evidence="1 2" key="2">
    <citation type="journal article" date="1986" name="Med. Microbiol. Immunol.">
        <title>Insect iridescent virus type 6 induced toxic degenerative hepatitis in mice.</title>
        <authorList>
            <person name="Lorbacher de Ruiz H."/>
            <person name="Gelderblom H."/>
            <person name="Hofmann W."/>
            <person name="Darai G."/>
        </authorList>
    </citation>
    <scope>NUCLEOTIDE SEQUENCE [LARGE SCALE GENOMIC DNA]</scope>
</reference>
<organismHost>
    <name type="scientific">Spodoptera frugiperda</name>
    <name type="common">Fall armyworm</name>
    <dbReference type="NCBI Taxonomy" id="7108"/>
</organismHost>
<reference evidence="1 2" key="11">
    <citation type="journal article" date="1994" name="Virus Genes">
        <title>Chilo iridescent virus encodes a putative helicase belonging to a distinct family within the "DEAD/H" superfamily: implications for the evolution of large DNA viruses.</title>
        <authorList>
            <person name="Sonntag K.C."/>
            <person name="Schnitzler P."/>
            <person name="Koonin E.V."/>
            <person name="Darai G."/>
        </authorList>
    </citation>
    <scope>NUCLEOTIDE SEQUENCE [LARGE SCALE GENOMIC DNA]</scope>
</reference>
<dbReference type="GeneID" id="1733241"/>
<reference evidence="1 2" key="8">
    <citation type="journal article" date="1994" name="Intervirology">
        <title>Identification of the primary structure and the coding capacity of the genome of insect iridescent virus type 6 between the genome coordinates 0.310 and 0.347 (7990 bp).</title>
        <authorList>
            <person name="Sonntag K.C."/>
            <person name="Schnitzler P."/>
            <person name="Janssen W."/>
            <person name="Darai G."/>
        </authorList>
    </citation>
    <scope>NUCLEOTIDE SEQUENCE [LARGE SCALE GENOMIC DNA]</scope>
</reference>
<dbReference type="EMBL" id="AF303741">
    <property type="protein sequence ID" value="AAK81958.1"/>
    <property type="molecule type" value="Genomic_DNA"/>
</dbReference>
<reference evidence="1 2" key="9">
    <citation type="journal article" date="1994" name="J. Gen. Virol.">
        <title>Insect iridescent virus type 6 encodes a polypeptide related to the largest subunit of eukaryotic RNA polymerase II.</title>
        <authorList>
            <person name="Schnitzler P."/>
            <person name="Sonntag K.C."/>
            <person name="Muller M."/>
            <person name="Janssen W."/>
            <person name="Bugert J.J."/>
            <person name="Koonin E.V."/>
            <person name="Darai G."/>
        </authorList>
    </citation>
    <scope>NUCLEOTIDE SEQUENCE [LARGE SCALE GENOMIC DNA]</scope>
</reference>
<reference evidence="1 2" key="1">
    <citation type="journal article" date="1984" name="J. Virol.">
        <title>DNA analysis of insect iridescent virus 6: evidence for circular permutation and terminal redundancy.</title>
        <authorList>
            <person name="Delius H."/>
            <person name="Darai G."/>
            <person name="Fluegel R.M."/>
        </authorList>
    </citation>
    <scope>NUCLEOTIDE SEQUENCE [LARGE SCALE GENOMIC DNA]</scope>
</reference>
<accession>Q91G74</accession>
<protein>
    <submittedName>
        <fullName evidence="1">021R</fullName>
    </submittedName>
</protein>
<reference evidence="1 2" key="12">
    <citation type="journal article" date="1997" name="Virus Genes">
        <title>The DNA sequence of Chilo iridescent virus between the genome coordinates 0.101 and 0.391; similarities in coding strategy between insect and vertebrate iridoviruses.</title>
        <authorList>
            <person name="Bahr U."/>
            <person name="Tidona C.A."/>
            <person name="Darai G."/>
        </authorList>
    </citation>
    <scope>NUCLEOTIDE SEQUENCE [LARGE SCALE GENOMIC DNA]</scope>
</reference>
<keyword evidence="2" id="KW-1185">Reference proteome</keyword>
<reference evidence="1 2" key="7">
    <citation type="journal article" date="1993" name="J. Gen. Virol.">
        <title>Identification of the gene encoding the major capsid protein of insect iridescent virus type 6 by polymerase chain reaction.</title>
        <authorList>
            <person name="Stohwasser R."/>
            <person name="Raab K."/>
            <person name="Schnitzler P."/>
            <person name="Janssen W."/>
            <person name="Darai G."/>
        </authorList>
    </citation>
    <scope>NUCLEOTIDE SEQUENCE [LARGE SCALE GENOMIC DNA]</scope>
</reference>
<reference evidence="1 2" key="4">
    <citation type="journal article" date="1988" name="Virology">
        <title>Identification and characterization of the repetitive DNA element in the genome of insect iridescent virus type 6.</title>
        <authorList>
            <person name="Fischer M."/>
            <person name="Schnitzler P."/>
            <person name="Delius H."/>
            <person name="Darai G."/>
        </authorList>
    </citation>
    <scope>NUCLEOTIDE SEQUENCE [LARGE SCALE GENOMIC DNA]</scope>
</reference>
<name>Q91G74_IIV6</name>
<dbReference type="RefSeq" id="NP_149484.1">
    <property type="nucleotide sequence ID" value="NC_003038.1"/>
</dbReference>
<organism evidence="1 2">
    <name type="scientific">Invertebrate iridescent virus 6</name>
    <name type="common">IIV-6</name>
    <name type="synonym">Chilo iridescent virus</name>
    <dbReference type="NCBI Taxonomy" id="176652"/>
    <lineage>
        <taxon>Viruses</taxon>
        <taxon>Varidnaviria</taxon>
        <taxon>Bamfordvirae</taxon>
        <taxon>Nucleocytoviricota</taxon>
        <taxon>Megaviricetes</taxon>
        <taxon>Pimascovirales</taxon>
        <taxon>Pimascovirales incertae sedis</taxon>
        <taxon>Iridoviridae</taxon>
        <taxon>Betairidovirinae</taxon>
        <taxon>Iridovirus</taxon>
        <taxon>Iridovirus chilo1</taxon>
    </lineage>
</organism>
<proteinExistence type="predicted"/>
<reference evidence="1 2" key="3">
    <citation type="journal article" date="1987" name="Virology">
        <title>Molecular cloning and physical mapping of the genome of insect iridescent virus type 6: further evidence for circular permutation of the viral genome.</title>
        <authorList>
            <person name="Schnitzler P."/>
            <person name="Soltau J.B."/>
            <person name="Fischer M."/>
            <person name="Reisner H."/>
            <person name="Scholz J."/>
            <person name="Delius H."/>
            <person name="Darai G."/>
        </authorList>
    </citation>
    <scope>NUCLEOTIDE SEQUENCE [LARGE SCALE GENOMIC DNA]</scope>
</reference>
<evidence type="ECO:0000313" key="1">
    <source>
        <dbReference type="EMBL" id="AAK81958.1"/>
    </source>
</evidence>
<organismHost>
    <name type="scientific">Gryllus campestris</name>
    <dbReference type="NCBI Taxonomy" id="58607"/>
</organismHost>
<reference evidence="1 2" key="14">
    <citation type="journal article" date="1999" name="Virus Genes">
        <title>Identification of a gene cluster within the genome of Chilo iridescent virus encoding enzymes involved in viral DNA replication and processing.</title>
        <authorList>
            <person name="Muller K."/>
            <person name="Tidona C.A."/>
            <person name="Darai G."/>
        </authorList>
    </citation>
    <scope>NUCLEOTIDE SEQUENCE [LARGE SCALE GENOMIC DNA]</scope>
</reference>
<reference evidence="1 2" key="15">
    <citation type="journal article" date="2001" name="Virology">
        <title>Analysis of the first complete DNA sequence of an invertebrate iridovirus: coding strategy of the genome of Chilo iridescent virus.</title>
        <authorList>
            <person name="Jakob N.J."/>
            <person name="Muller K."/>
            <person name="Bahr U."/>
            <person name="Darai G."/>
        </authorList>
    </citation>
    <scope>NUCLEOTIDE SEQUENCE [LARGE SCALE GENOMIC DNA]</scope>
</reference>
<dbReference type="KEGG" id="vg:1733241"/>
<organismHost>
    <name type="scientific">Gryllus bimaculatus</name>
    <name type="common">Two-spotted cricket</name>
    <dbReference type="NCBI Taxonomy" id="6999"/>
</organismHost>
<organismHost>
    <name type="scientific">Acheta domesticus</name>
    <name type="common">House cricket</name>
    <dbReference type="NCBI Taxonomy" id="6997"/>
</organismHost>